<evidence type="ECO:0000313" key="7">
    <source>
        <dbReference type="EMBL" id="EJT46511.1"/>
    </source>
</evidence>
<proteinExistence type="inferred from homology"/>
<dbReference type="GeneID" id="25988390"/>
<dbReference type="GO" id="GO:0016020">
    <property type="term" value="C:membrane"/>
    <property type="evidence" value="ECO:0007669"/>
    <property type="project" value="UniProtKB-SubCell"/>
</dbReference>
<comment type="caution">
    <text evidence="7">The sequence shown here is derived from an EMBL/GenBank/DDBJ whole genome shotgun (WGS) entry which is preliminary data.</text>
</comment>
<evidence type="ECO:0000256" key="1">
    <source>
        <dbReference type="ARBA" id="ARBA00004141"/>
    </source>
</evidence>
<comment type="subcellular location">
    <subcellularLocation>
        <location evidence="1">Membrane</location>
        <topology evidence="1">Multi-pass membrane protein</topology>
    </subcellularLocation>
</comment>
<keyword evidence="5 6" id="KW-0472">Membrane</keyword>
<dbReference type="PANTHER" id="PTHR11266">
    <property type="entry name" value="PEROXISOMAL MEMBRANE PROTEIN 2, PXMP2 MPV17"/>
    <property type="match status" value="1"/>
</dbReference>
<accession>J5SMX3</accession>
<dbReference type="GO" id="GO:0005739">
    <property type="term" value="C:mitochondrion"/>
    <property type="evidence" value="ECO:0007669"/>
    <property type="project" value="TreeGrafter"/>
</dbReference>
<reference evidence="7 8" key="1">
    <citation type="journal article" date="2012" name="Eukaryot. Cell">
        <title>Draft genome sequence of CBS 2479, the standard type strain of Trichosporon asahii.</title>
        <authorList>
            <person name="Yang R.Y."/>
            <person name="Li H.T."/>
            <person name="Zhu H."/>
            <person name="Zhou G.P."/>
            <person name="Wang M."/>
            <person name="Wang L."/>
        </authorList>
    </citation>
    <scope>NUCLEOTIDE SEQUENCE [LARGE SCALE GENOMIC DNA]</scope>
    <source>
        <strain evidence="8">ATCC 90039 / CBS 2479 / JCM 2466 / KCTC 7840 / NCYC 2677 / UAMH 7654</strain>
    </source>
</reference>
<evidence type="ECO:0000256" key="3">
    <source>
        <dbReference type="ARBA" id="ARBA00022692"/>
    </source>
</evidence>
<dbReference type="KEGG" id="tasa:A1Q1_04878"/>
<dbReference type="AlphaFoldDB" id="J5SMX3"/>
<comment type="similarity">
    <text evidence="2 6">Belongs to the peroxisomal membrane protein PXMP2/4 family.</text>
</comment>
<dbReference type="HOGENOM" id="CLU_049109_8_1_1"/>
<keyword evidence="3 6" id="KW-0812">Transmembrane</keyword>
<evidence type="ECO:0000256" key="6">
    <source>
        <dbReference type="RuleBase" id="RU363053"/>
    </source>
</evidence>
<dbReference type="EMBL" id="ALBS01000288">
    <property type="protein sequence ID" value="EJT46511.1"/>
    <property type="molecule type" value="Genomic_DNA"/>
</dbReference>
<feature type="transmembrane region" description="Helical" evidence="6">
    <location>
        <begin position="49"/>
        <end position="68"/>
    </location>
</feature>
<dbReference type="OrthoDB" id="430207at2759"/>
<evidence type="ECO:0000256" key="4">
    <source>
        <dbReference type="ARBA" id="ARBA00022989"/>
    </source>
</evidence>
<protein>
    <recommendedName>
        <fullName evidence="9">Protein SYM1</fullName>
    </recommendedName>
</protein>
<dbReference type="Proteomes" id="UP000002748">
    <property type="component" value="Unassembled WGS sequence"/>
</dbReference>
<dbReference type="InterPro" id="IPR007248">
    <property type="entry name" value="Mpv17_PMP22"/>
</dbReference>
<organism evidence="7 8">
    <name type="scientific">Trichosporon asahii var. asahii (strain ATCC 90039 / CBS 2479 / JCM 2466 / KCTC 7840 / NBRC 103889/ NCYC 2677 / UAMH 7654)</name>
    <name type="common">Yeast</name>
    <dbReference type="NCBI Taxonomy" id="1186058"/>
    <lineage>
        <taxon>Eukaryota</taxon>
        <taxon>Fungi</taxon>
        <taxon>Dikarya</taxon>
        <taxon>Basidiomycota</taxon>
        <taxon>Agaricomycotina</taxon>
        <taxon>Tremellomycetes</taxon>
        <taxon>Trichosporonales</taxon>
        <taxon>Trichosporonaceae</taxon>
        <taxon>Trichosporon</taxon>
    </lineage>
</organism>
<sequence length="184" mass="21012">MATFLQKYTNFLTQKPLLGNSVLFATGDAQQVVEKKGWKNYDWKRTGRIVLWGAGIFSPAVTVWFRYLDRLPGRGTIPGTALRVACDQLIASPTVLTGFFTFMTLAEGKSLDDAKAKWKREFWPTLKTNWILWVPFQAFNQGIVPLQYRLLASNLVNIPWNTFLSYVNNRAQSQDIEMGQVKTQ</sequence>
<dbReference type="RefSeq" id="XP_014177169.1">
    <property type="nucleotide sequence ID" value="XM_014321694.1"/>
</dbReference>
<comment type="caution">
    <text evidence="6">Lacks conserved residue(s) required for the propagation of feature annotation.</text>
</comment>
<evidence type="ECO:0000256" key="5">
    <source>
        <dbReference type="ARBA" id="ARBA00023136"/>
    </source>
</evidence>
<dbReference type="Pfam" id="PF04117">
    <property type="entry name" value="Mpv17_PMP22"/>
    <property type="match status" value="1"/>
</dbReference>
<keyword evidence="4 6" id="KW-1133">Transmembrane helix</keyword>
<dbReference type="PANTHER" id="PTHR11266:SF17">
    <property type="entry name" value="PROTEIN MPV17"/>
    <property type="match status" value="1"/>
</dbReference>
<evidence type="ECO:0008006" key="9">
    <source>
        <dbReference type="Google" id="ProtNLM"/>
    </source>
</evidence>
<name>J5SMX3_TRIAS</name>
<dbReference type="VEuPathDB" id="FungiDB:A1Q1_04878"/>
<evidence type="ECO:0000256" key="2">
    <source>
        <dbReference type="ARBA" id="ARBA00006824"/>
    </source>
</evidence>
<evidence type="ECO:0000313" key="8">
    <source>
        <dbReference type="Proteomes" id="UP000002748"/>
    </source>
</evidence>
<gene>
    <name evidence="7" type="ORF">A1Q1_04878</name>
</gene>